<dbReference type="OrthoDB" id="9798407at2"/>
<dbReference type="STRING" id="1079859.SAMN04515674_11282"/>
<evidence type="ECO:0000313" key="3">
    <source>
        <dbReference type="EMBL" id="SFQ21435.1"/>
    </source>
</evidence>
<dbReference type="AlphaFoldDB" id="A0A1I5WNR8"/>
<sequence length="280" mass="32191">MKKNLFLVAILMLCQLVYGQQKSPVGVQLYSFRNEFARDVRGTMQKVKDMGITDVEVAGFYGLSITDYKKLLEEFGIKAIGIGADFSELDNEEKLKEIIKNAKVLGAKNVVTYWIPHKGNEFGIEDIVKAAKVFNKAGKVLKENGLAFLYHAHGYEFRPYKLHYLMDELLQSTNPLYVNYEMDIYWVYHPGHNPALWLKNYPTRWKALHIKDRQKGTVGNQNGNSDPENDVTVGTGDLNMRDILLQAKKNGVKYYFIEDESSRSITQVPQTIDYLRPYFK</sequence>
<dbReference type="InterPro" id="IPR050312">
    <property type="entry name" value="IolE/XylAMocC-like"/>
</dbReference>
<gene>
    <name evidence="3" type="ORF">SAMN04515674_11282</name>
</gene>
<keyword evidence="1" id="KW-0732">Signal</keyword>
<dbReference type="Proteomes" id="UP000199306">
    <property type="component" value="Unassembled WGS sequence"/>
</dbReference>
<dbReference type="Gene3D" id="3.20.20.150">
    <property type="entry name" value="Divalent-metal-dependent TIM barrel enzymes"/>
    <property type="match status" value="1"/>
</dbReference>
<reference evidence="3 4" key="1">
    <citation type="submission" date="2016-10" db="EMBL/GenBank/DDBJ databases">
        <authorList>
            <person name="de Groot N.N."/>
        </authorList>
    </citation>
    <scope>NUCLEOTIDE SEQUENCE [LARGE SCALE GENOMIC DNA]</scope>
    <source>
        <strain evidence="4">E92,LMG 26720,CCM 7988</strain>
    </source>
</reference>
<dbReference type="PANTHER" id="PTHR12110:SF41">
    <property type="entry name" value="INOSOSE DEHYDRATASE"/>
    <property type="match status" value="1"/>
</dbReference>
<evidence type="ECO:0000259" key="2">
    <source>
        <dbReference type="Pfam" id="PF01261"/>
    </source>
</evidence>
<protein>
    <submittedName>
        <fullName evidence="3">Sugar phosphate isomerase/epimerase</fullName>
    </submittedName>
</protein>
<keyword evidence="3" id="KW-0413">Isomerase</keyword>
<evidence type="ECO:0000313" key="4">
    <source>
        <dbReference type="Proteomes" id="UP000199306"/>
    </source>
</evidence>
<feature type="signal peptide" evidence="1">
    <location>
        <begin position="1"/>
        <end position="19"/>
    </location>
</feature>
<proteinExistence type="predicted"/>
<dbReference type="EMBL" id="FOXH01000012">
    <property type="protein sequence ID" value="SFQ21435.1"/>
    <property type="molecule type" value="Genomic_DNA"/>
</dbReference>
<dbReference type="GO" id="GO:0016853">
    <property type="term" value="F:isomerase activity"/>
    <property type="evidence" value="ECO:0007669"/>
    <property type="project" value="UniProtKB-KW"/>
</dbReference>
<name>A0A1I5WNR8_9BACT</name>
<feature type="domain" description="Xylose isomerase-like TIM barrel" evidence="2">
    <location>
        <begin position="45"/>
        <end position="276"/>
    </location>
</feature>
<dbReference type="InterPro" id="IPR013022">
    <property type="entry name" value="Xyl_isomerase-like_TIM-brl"/>
</dbReference>
<dbReference type="Pfam" id="PF01261">
    <property type="entry name" value="AP_endonuc_2"/>
    <property type="match status" value="1"/>
</dbReference>
<dbReference type="SUPFAM" id="SSF51658">
    <property type="entry name" value="Xylose isomerase-like"/>
    <property type="match status" value="1"/>
</dbReference>
<feature type="chain" id="PRO_5011756934" evidence="1">
    <location>
        <begin position="20"/>
        <end position="280"/>
    </location>
</feature>
<accession>A0A1I5WNR8</accession>
<keyword evidence="4" id="KW-1185">Reference proteome</keyword>
<dbReference type="InterPro" id="IPR036237">
    <property type="entry name" value="Xyl_isomerase-like_sf"/>
</dbReference>
<evidence type="ECO:0000256" key="1">
    <source>
        <dbReference type="SAM" id="SignalP"/>
    </source>
</evidence>
<dbReference type="PANTHER" id="PTHR12110">
    <property type="entry name" value="HYDROXYPYRUVATE ISOMERASE"/>
    <property type="match status" value="1"/>
</dbReference>
<organism evidence="3 4">
    <name type="scientific">Pseudarcicella hirudinis</name>
    <dbReference type="NCBI Taxonomy" id="1079859"/>
    <lineage>
        <taxon>Bacteria</taxon>
        <taxon>Pseudomonadati</taxon>
        <taxon>Bacteroidota</taxon>
        <taxon>Cytophagia</taxon>
        <taxon>Cytophagales</taxon>
        <taxon>Flectobacillaceae</taxon>
        <taxon>Pseudarcicella</taxon>
    </lineage>
</organism>
<dbReference type="RefSeq" id="WP_092018621.1">
    <property type="nucleotide sequence ID" value="NZ_FOXH01000012.1"/>
</dbReference>